<evidence type="ECO:0000256" key="4">
    <source>
        <dbReference type="ARBA" id="ARBA00022692"/>
    </source>
</evidence>
<feature type="transmembrane region" description="Helical" evidence="9">
    <location>
        <begin position="219"/>
        <end position="240"/>
    </location>
</feature>
<feature type="transmembrane region" description="Helical" evidence="9">
    <location>
        <begin position="422"/>
        <end position="444"/>
    </location>
</feature>
<feature type="transmembrane region" description="Helical" evidence="9">
    <location>
        <begin position="376"/>
        <end position="394"/>
    </location>
</feature>
<evidence type="ECO:0000256" key="3">
    <source>
        <dbReference type="ARBA" id="ARBA00022448"/>
    </source>
</evidence>
<dbReference type="InterPro" id="IPR004837">
    <property type="entry name" value="NaCa_Exmemb"/>
</dbReference>
<dbReference type="EMBL" id="JAAAHW010006337">
    <property type="protein sequence ID" value="KAF9962985.1"/>
    <property type="molecule type" value="Genomic_DNA"/>
</dbReference>
<comment type="caution">
    <text evidence="11">The sequence shown here is derived from an EMBL/GenBank/DDBJ whole genome shotgun (WGS) entry which is preliminary data.</text>
</comment>
<sequence>MATTSGNTTPSGLRAVPEPGPQYIDDRVGPPRSISAPGRDEITEADSITELARVVARTDEATFNEKVPSSANKLSTIAQGDSTLKNSKPEINNSSSDLDQGAVARQDKEDHTTWAERMHGHRPDRHLFPYRSAKENMHAVRTFLRRFFLIFLIIPAWVIPNILTAKAKHEQELLHGGGNSNETASHAALEIAGLKYVTLASGEAGGGGHGPELSKGANWAIFLLNMFVMMHLGKAANAALEELVPKFGMAVISLIDAMTSSTVELAVAAFALRSGLIVVVQAAMLGAILNNLLLMMGIAIVVGGIVNHQQTLKKETTQTSINILMITSIAYVIPIGLEMTLTDVYKSVRPKVTDPLLLSAQNQEIRHLVDADILKLSKFMAIILLLLYFACLAYQYRHREFMIIPETKHEGQYTIDKRHIHFWFAGFAYVVLMGAQIYSAYLLVHAVEGLGRLHHLNDSFVGFILLPIVLVADLQEEVIAIRESRANRLDRTLTLMIGSCMQIALLVTPLLVILGWIMDAGTDHQ</sequence>
<evidence type="ECO:0000256" key="7">
    <source>
        <dbReference type="ARBA" id="ARBA00023136"/>
    </source>
</evidence>
<feature type="region of interest" description="Disordered" evidence="8">
    <location>
        <begin position="78"/>
        <end position="110"/>
    </location>
</feature>
<feature type="non-terminal residue" evidence="11">
    <location>
        <position position="1"/>
    </location>
</feature>
<dbReference type="PANTHER" id="PTHR31503">
    <property type="entry name" value="VACUOLAR CALCIUM ION TRANSPORTER"/>
    <property type="match status" value="1"/>
</dbReference>
<comment type="similarity">
    <text evidence="2">Belongs to the Ca(2+):cation antiporter (CaCA) (TC 2.A.19) family.</text>
</comment>
<evidence type="ECO:0000256" key="5">
    <source>
        <dbReference type="ARBA" id="ARBA00022989"/>
    </source>
</evidence>
<dbReference type="InterPro" id="IPR004713">
    <property type="entry name" value="CaH_exchang"/>
</dbReference>
<keyword evidence="4 9" id="KW-0812">Transmembrane</keyword>
<feature type="compositionally biased region" description="Polar residues" evidence="8">
    <location>
        <begin position="1"/>
        <end position="11"/>
    </location>
</feature>
<comment type="subcellular location">
    <subcellularLocation>
        <location evidence="1">Endomembrane system</location>
        <topology evidence="1">Multi-pass membrane protein</topology>
    </subcellularLocation>
</comment>
<feature type="transmembrane region" description="Helical" evidence="9">
    <location>
        <begin position="495"/>
        <end position="518"/>
    </location>
</feature>
<evidence type="ECO:0000313" key="11">
    <source>
        <dbReference type="EMBL" id="KAF9962985.1"/>
    </source>
</evidence>
<dbReference type="Proteomes" id="UP000749646">
    <property type="component" value="Unassembled WGS sequence"/>
</dbReference>
<dbReference type="InterPro" id="IPR044880">
    <property type="entry name" value="NCX_ion-bd_dom_sf"/>
</dbReference>
<evidence type="ECO:0000313" key="12">
    <source>
        <dbReference type="Proteomes" id="UP000749646"/>
    </source>
</evidence>
<keyword evidence="3" id="KW-0813">Transport</keyword>
<feature type="domain" description="Sodium/calcium exchanger membrane region" evidence="10">
    <location>
        <begin position="219"/>
        <end position="396"/>
    </location>
</feature>
<dbReference type="GO" id="GO:0006874">
    <property type="term" value="P:intracellular calcium ion homeostasis"/>
    <property type="evidence" value="ECO:0007669"/>
    <property type="project" value="TreeGrafter"/>
</dbReference>
<dbReference type="Gene3D" id="1.20.1420.30">
    <property type="entry name" value="NCX, central ion-binding region"/>
    <property type="match status" value="1"/>
</dbReference>
<accession>A0A9P6M2E9</accession>
<feature type="transmembrane region" description="Helical" evidence="9">
    <location>
        <begin position="247"/>
        <end position="272"/>
    </location>
</feature>
<dbReference type="GO" id="GO:0015369">
    <property type="term" value="F:calcium:proton antiporter activity"/>
    <property type="evidence" value="ECO:0007669"/>
    <property type="project" value="TreeGrafter"/>
</dbReference>
<keyword evidence="5 9" id="KW-1133">Transmembrane helix</keyword>
<dbReference type="PANTHER" id="PTHR31503:SF22">
    <property type="entry name" value="VACUOLAR CALCIUM ION TRANSPORTER"/>
    <property type="match status" value="1"/>
</dbReference>
<dbReference type="GO" id="GO:0012505">
    <property type="term" value="C:endomembrane system"/>
    <property type="evidence" value="ECO:0007669"/>
    <property type="project" value="UniProtKB-SubCell"/>
</dbReference>
<feature type="domain" description="Sodium/calcium exchanger membrane region" evidence="10">
    <location>
        <begin position="431"/>
        <end position="516"/>
    </location>
</feature>
<feature type="transmembrane region" description="Helical" evidence="9">
    <location>
        <begin position="143"/>
        <end position="163"/>
    </location>
</feature>
<name>A0A9P6M2E9_9FUNG</name>
<feature type="region of interest" description="Disordered" evidence="8">
    <location>
        <begin position="1"/>
        <end position="42"/>
    </location>
</feature>
<evidence type="ECO:0000256" key="2">
    <source>
        <dbReference type="ARBA" id="ARBA00008170"/>
    </source>
</evidence>
<dbReference type="OrthoDB" id="1699231at2759"/>
<evidence type="ECO:0000256" key="9">
    <source>
        <dbReference type="SAM" id="Phobius"/>
    </source>
</evidence>
<evidence type="ECO:0000259" key="10">
    <source>
        <dbReference type="Pfam" id="PF01699"/>
    </source>
</evidence>
<proteinExistence type="inferred from homology"/>
<reference evidence="11" key="1">
    <citation type="journal article" date="2020" name="Fungal Divers.">
        <title>Resolving the Mortierellaceae phylogeny through synthesis of multi-gene phylogenetics and phylogenomics.</title>
        <authorList>
            <person name="Vandepol N."/>
            <person name="Liber J."/>
            <person name="Desiro A."/>
            <person name="Na H."/>
            <person name="Kennedy M."/>
            <person name="Barry K."/>
            <person name="Grigoriev I.V."/>
            <person name="Miller A.N."/>
            <person name="O'Donnell K."/>
            <person name="Stajich J.E."/>
            <person name="Bonito G."/>
        </authorList>
    </citation>
    <scope>NUCLEOTIDE SEQUENCE</scope>
    <source>
        <strain evidence="11">MES-2147</strain>
    </source>
</reference>
<dbReference type="Pfam" id="PF01699">
    <property type="entry name" value="Na_Ca_ex"/>
    <property type="match status" value="2"/>
</dbReference>
<feature type="compositionally biased region" description="Polar residues" evidence="8">
    <location>
        <begin position="78"/>
        <end position="98"/>
    </location>
</feature>
<evidence type="ECO:0000256" key="1">
    <source>
        <dbReference type="ARBA" id="ARBA00004127"/>
    </source>
</evidence>
<keyword evidence="12" id="KW-1185">Reference proteome</keyword>
<feature type="transmembrane region" description="Helical" evidence="9">
    <location>
        <begin position="319"/>
        <end position="337"/>
    </location>
</feature>
<feature type="transmembrane region" description="Helical" evidence="9">
    <location>
        <begin position="456"/>
        <end position="474"/>
    </location>
</feature>
<evidence type="ECO:0000256" key="6">
    <source>
        <dbReference type="ARBA" id="ARBA00023065"/>
    </source>
</evidence>
<organism evidence="11 12">
    <name type="scientific">Modicella reniformis</name>
    <dbReference type="NCBI Taxonomy" id="1440133"/>
    <lineage>
        <taxon>Eukaryota</taxon>
        <taxon>Fungi</taxon>
        <taxon>Fungi incertae sedis</taxon>
        <taxon>Mucoromycota</taxon>
        <taxon>Mortierellomycotina</taxon>
        <taxon>Mortierellomycetes</taxon>
        <taxon>Mortierellales</taxon>
        <taxon>Mortierellaceae</taxon>
        <taxon>Modicella</taxon>
    </lineage>
</organism>
<keyword evidence="6" id="KW-0406">Ion transport</keyword>
<dbReference type="AlphaFoldDB" id="A0A9P6M2E9"/>
<evidence type="ECO:0000256" key="8">
    <source>
        <dbReference type="SAM" id="MobiDB-lite"/>
    </source>
</evidence>
<feature type="transmembrane region" description="Helical" evidence="9">
    <location>
        <begin position="278"/>
        <end position="307"/>
    </location>
</feature>
<protein>
    <recommendedName>
        <fullName evidence="10">Sodium/calcium exchanger membrane region domain-containing protein</fullName>
    </recommendedName>
</protein>
<dbReference type="GO" id="GO:0005774">
    <property type="term" value="C:vacuolar membrane"/>
    <property type="evidence" value="ECO:0007669"/>
    <property type="project" value="UniProtKB-ARBA"/>
</dbReference>
<keyword evidence="7 9" id="KW-0472">Membrane</keyword>
<gene>
    <name evidence="11" type="ORF">BGZ65_006849</name>
</gene>